<accession>A0A193LHH0</accession>
<dbReference type="KEGG" id="woc:BA177_12440"/>
<dbReference type="PROSITE" id="PS51318">
    <property type="entry name" value="TAT"/>
    <property type="match status" value="1"/>
</dbReference>
<dbReference type="AlphaFoldDB" id="A0A193LHH0"/>
<evidence type="ECO:0000313" key="1">
    <source>
        <dbReference type="EMBL" id="ANO51903.1"/>
    </source>
</evidence>
<dbReference type="PANTHER" id="PTHR43737:SF1">
    <property type="entry name" value="DUF1501 DOMAIN-CONTAINING PROTEIN"/>
    <property type="match status" value="1"/>
</dbReference>
<dbReference type="Proteomes" id="UP000092695">
    <property type="component" value="Chromosome"/>
</dbReference>
<protein>
    <recommendedName>
        <fullName evidence="3">Tat pathway signal protein</fullName>
    </recommendedName>
</protein>
<reference evidence="1 2" key="1">
    <citation type="submission" date="2016-06" db="EMBL/GenBank/DDBJ databases">
        <title>Complete genome sequence of a deep-branching marine Gamma Proteobacterium Woeseia oceani type strain XK5.</title>
        <authorList>
            <person name="Mu D."/>
            <person name="Du Z."/>
        </authorList>
    </citation>
    <scope>NUCLEOTIDE SEQUENCE [LARGE SCALE GENOMIC DNA]</scope>
    <source>
        <strain evidence="1 2">XK5</strain>
    </source>
</reference>
<gene>
    <name evidence="1" type="ORF">BA177_12440</name>
</gene>
<dbReference type="PANTHER" id="PTHR43737">
    <property type="entry name" value="BLL7424 PROTEIN"/>
    <property type="match status" value="1"/>
</dbReference>
<name>A0A193LHH0_9GAMM</name>
<keyword evidence="2" id="KW-1185">Reference proteome</keyword>
<organism evidence="1 2">
    <name type="scientific">Woeseia oceani</name>
    <dbReference type="NCBI Taxonomy" id="1548547"/>
    <lineage>
        <taxon>Bacteria</taxon>
        <taxon>Pseudomonadati</taxon>
        <taxon>Pseudomonadota</taxon>
        <taxon>Gammaproteobacteria</taxon>
        <taxon>Woeseiales</taxon>
        <taxon>Woeseiaceae</taxon>
        <taxon>Woeseia</taxon>
    </lineage>
</organism>
<sequence length="399" mass="42490">MNMLDRRELLKRMAATTVACSLPGLTFGRADTDARFVLVILRGAMDGLAFAPPYGDKDYARTRGALALAAPGTDDGALKLDNLFGLHPSFKAVHDMYRRGEATLLHAVASPYRERSHFDGQDVLENGALKAGDLRDGWLNRALASLGGSLGNERAIALSQSTPLILRGAQSVTSWAPSAMPDANEDTLQRLADLYADDEFFRVRLQQALEAQAIAGDSDGMGRTRGNDAVRFEASMRQAARFLSAGNGPQIAVLESGGWDTHANQGTFAGSLANRFTGLDTGLATLKNELGDTWKNTVVVVATEFGRTVAVNGTRGTDHGTASAALLAGGSVRGGRVIANWPGLSSSALYEGRDLYPTTDLRSLFKAVLTEHLGVPAERVEAEVFPDSDSAQPLENLLS</sequence>
<dbReference type="InterPro" id="IPR006311">
    <property type="entry name" value="TAT_signal"/>
</dbReference>
<dbReference type="Pfam" id="PF07394">
    <property type="entry name" value="DUF1501"/>
    <property type="match status" value="1"/>
</dbReference>
<dbReference type="InterPro" id="IPR010869">
    <property type="entry name" value="DUF1501"/>
</dbReference>
<evidence type="ECO:0000313" key="2">
    <source>
        <dbReference type="Proteomes" id="UP000092695"/>
    </source>
</evidence>
<evidence type="ECO:0008006" key="3">
    <source>
        <dbReference type="Google" id="ProtNLM"/>
    </source>
</evidence>
<dbReference type="EMBL" id="CP016268">
    <property type="protein sequence ID" value="ANO51903.1"/>
    <property type="molecule type" value="Genomic_DNA"/>
</dbReference>
<dbReference type="OrthoDB" id="9779968at2"/>
<proteinExistence type="predicted"/>